<dbReference type="RefSeq" id="WP_107184370.1">
    <property type="nucleotide sequence ID" value="NZ_JAWQGC010000003.1"/>
</dbReference>
<organism evidence="2 3">
    <name type="scientific">Photobacterium leiognathi subsp. mandapamensis</name>
    <name type="common">Photobacterium mandapamensis</name>
    <dbReference type="NCBI Taxonomy" id="48408"/>
    <lineage>
        <taxon>Bacteria</taxon>
        <taxon>Pseudomonadati</taxon>
        <taxon>Pseudomonadota</taxon>
        <taxon>Gammaproteobacteria</taxon>
        <taxon>Vibrionales</taxon>
        <taxon>Vibrionaceae</taxon>
        <taxon>Photobacterium</taxon>
    </lineage>
</organism>
<evidence type="ECO:0000313" key="3">
    <source>
        <dbReference type="Proteomes" id="UP000240530"/>
    </source>
</evidence>
<sequence>MKKTCPCCQHKTSVPTLNQDTLSFTCESCGIHLQHNENQVIGYSIAYIGIVSLVLIVLNINAFIAIAIATVSYAMIRRKFIEPRIGLQVSQISHFLKQLNIAECNKKG</sequence>
<keyword evidence="1" id="KW-1133">Transmembrane helix</keyword>
<name>A0A2T3KYQ8_PHOLD</name>
<dbReference type="Proteomes" id="UP000240530">
    <property type="component" value="Unassembled WGS sequence"/>
</dbReference>
<dbReference type="AlphaFoldDB" id="A0A2T3KYQ8"/>
<protein>
    <submittedName>
        <fullName evidence="2">Uncharacterized protein</fullName>
    </submittedName>
</protein>
<accession>A0A2T3KYQ8</accession>
<reference evidence="2 3" key="1">
    <citation type="submission" date="2018-03" db="EMBL/GenBank/DDBJ databases">
        <title>Whole genome sequencing of Histamine producing bacteria.</title>
        <authorList>
            <person name="Butler K."/>
        </authorList>
    </citation>
    <scope>NUCLEOTIDE SEQUENCE [LARGE SCALE GENOMIC DNA]</scope>
    <source>
        <strain evidence="2 3">Res.4.1</strain>
    </source>
</reference>
<keyword evidence="1" id="KW-0472">Membrane</keyword>
<gene>
    <name evidence="2" type="ORF">C0W93_04265</name>
</gene>
<evidence type="ECO:0000313" key="2">
    <source>
        <dbReference type="EMBL" id="PSV12937.1"/>
    </source>
</evidence>
<proteinExistence type="predicted"/>
<dbReference type="EMBL" id="PYNS01000002">
    <property type="protein sequence ID" value="PSV12937.1"/>
    <property type="molecule type" value="Genomic_DNA"/>
</dbReference>
<feature type="transmembrane region" description="Helical" evidence="1">
    <location>
        <begin position="45"/>
        <end position="76"/>
    </location>
</feature>
<evidence type="ECO:0000256" key="1">
    <source>
        <dbReference type="SAM" id="Phobius"/>
    </source>
</evidence>
<comment type="caution">
    <text evidence="2">The sequence shown here is derived from an EMBL/GenBank/DDBJ whole genome shotgun (WGS) entry which is preliminary data.</text>
</comment>
<keyword evidence="1" id="KW-0812">Transmembrane</keyword>